<evidence type="ECO:0000313" key="1">
    <source>
        <dbReference type="EMBL" id="NEX55979.1"/>
    </source>
</evidence>
<proteinExistence type="predicted"/>
<comment type="caution">
    <text evidence="1">The sequence shown here is derived from an EMBL/GenBank/DDBJ whole genome shotgun (WGS) entry which is preliminary data.</text>
</comment>
<accession>A0A6M0M978</accession>
<reference evidence="1 2" key="1">
    <citation type="submission" date="2019-12" db="EMBL/GenBank/DDBJ databases">
        <title>Draft Genome Sequences of L. lactis strains MS22333, MS22334, MS22336, and MS22337, Isolated from Spontaneous Fermented Camel Milk in Ethiopia.</title>
        <authorList>
            <person name="Bragason E."/>
            <person name="Hansen E.B."/>
            <person name="Guya M.E."/>
            <person name="Berhe T."/>
        </authorList>
    </citation>
    <scope>NUCLEOTIDE SEQUENCE [LARGE SCALE GENOMIC DNA]</scope>
    <source>
        <strain evidence="1 2">MS22336</strain>
    </source>
</reference>
<evidence type="ECO:0000313" key="2">
    <source>
        <dbReference type="Proteomes" id="UP000477402"/>
    </source>
</evidence>
<dbReference type="AlphaFoldDB" id="A0A6M0M978"/>
<organism evidence="1 2">
    <name type="scientific">Lactococcus lactis</name>
    <dbReference type="NCBI Taxonomy" id="1358"/>
    <lineage>
        <taxon>Bacteria</taxon>
        <taxon>Bacillati</taxon>
        <taxon>Bacillota</taxon>
        <taxon>Bacilli</taxon>
        <taxon>Lactobacillales</taxon>
        <taxon>Streptococcaceae</taxon>
        <taxon>Lactococcus</taxon>
    </lineage>
</organism>
<dbReference type="RefSeq" id="WP_163656950.1">
    <property type="nucleotide sequence ID" value="NZ_RIGE01000039.1"/>
</dbReference>
<gene>
    <name evidence="1" type="ORF">GTP08_09840</name>
</gene>
<dbReference type="EMBL" id="WWDJ01000084">
    <property type="protein sequence ID" value="NEX55979.1"/>
    <property type="molecule type" value="Genomic_DNA"/>
</dbReference>
<dbReference type="Proteomes" id="UP000477402">
    <property type="component" value="Unassembled WGS sequence"/>
</dbReference>
<sequence length="65" mass="7367">MKIFKKVGNLIEVARSSGGNISIENKKIAIGENKYNYSEEIVFDDKLEIIHHFVTPKLNIYGGNK</sequence>
<protein>
    <submittedName>
        <fullName evidence="1">Uncharacterized protein</fullName>
    </submittedName>
</protein>
<name>A0A6M0M978_9LACT</name>